<protein>
    <submittedName>
        <fullName evidence="1">12284_t:CDS:1</fullName>
    </submittedName>
</protein>
<dbReference type="Proteomes" id="UP000789901">
    <property type="component" value="Unassembled WGS sequence"/>
</dbReference>
<keyword evidence="2" id="KW-1185">Reference proteome</keyword>
<reference evidence="1 2" key="1">
    <citation type="submission" date="2021-06" db="EMBL/GenBank/DDBJ databases">
        <authorList>
            <person name="Kallberg Y."/>
            <person name="Tangrot J."/>
            <person name="Rosling A."/>
        </authorList>
    </citation>
    <scope>NUCLEOTIDE SEQUENCE [LARGE SCALE GENOMIC DNA]</scope>
    <source>
        <strain evidence="1 2">120-4 pot B 10/14</strain>
    </source>
</reference>
<feature type="non-terminal residue" evidence="1">
    <location>
        <position position="1"/>
    </location>
</feature>
<comment type="caution">
    <text evidence="1">The sequence shown here is derived from an EMBL/GenBank/DDBJ whole genome shotgun (WGS) entry which is preliminary data.</text>
</comment>
<feature type="non-terminal residue" evidence="1">
    <location>
        <position position="117"/>
    </location>
</feature>
<sequence length="117" mass="13370">YGETFSLYVFGQIMTIVGKETTHEVFRKYQDFSFREGFSNQIPMHLIFRHATVAEYNENIVRDFVAGKLTLLISRIQKNIIKAIDLCIGECVEPKVIHDPRKTLSNIIAIPAANIIV</sequence>
<accession>A0ABN7X6V3</accession>
<name>A0ABN7X6V3_GIGMA</name>
<dbReference type="EMBL" id="CAJVQB010087319">
    <property type="protein sequence ID" value="CAG8847363.1"/>
    <property type="molecule type" value="Genomic_DNA"/>
</dbReference>
<evidence type="ECO:0000313" key="1">
    <source>
        <dbReference type="EMBL" id="CAG8847363.1"/>
    </source>
</evidence>
<evidence type="ECO:0000313" key="2">
    <source>
        <dbReference type="Proteomes" id="UP000789901"/>
    </source>
</evidence>
<proteinExistence type="predicted"/>
<gene>
    <name evidence="1" type="ORF">GMARGA_LOCUS38630</name>
</gene>
<organism evidence="1 2">
    <name type="scientific">Gigaspora margarita</name>
    <dbReference type="NCBI Taxonomy" id="4874"/>
    <lineage>
        <taxon>Eukaryota</taxon>
        <taxon>Fungi</taxon>
        <taxon>Fungi incertae sedis</taxon>
        <taxon>Mucoromycota</taxon>
        <taxon>Glomeromycotina</taxon>
        <taxon>Glomeromycetes</taxon>
        <taxon>Diversisporales</taxon>
        <taxon>Gigasporaceae</taxon>
        <taxon>Gigaspora</taxon>
    </lineage>
</organism>